<feature type="transmembrane region" description="Helical" evidence="8">
    <location>
        <begin position="889"/>
        <end position="906"/>
    </location>
</feature>
<feature type="transmembrane region" description="Helical" evidence="8">
    <location>
        <begin position="212"/>
        <end position="231"/>
    </location>
</feature>
<name>A0AAN7VJ80_9COLE</name>
<evidence type="ECO:0000256" key="2">
    <source>
        <dbReference type="ARBA" id="ARBA00022448"/>
    </source>
</evidence>
<reference evidence="11 12" key="1">
    <citation type="journal article" date="2024" name="Insects">
        <title>An Improved Chromosome-Level Genome Assembly of the Firefly Pyrocoelia pectoralis.</title>
        <authorList>
            <person name="Fu X."/>
            <person name="Meyer-Rochow V.B."/>
            <person name="Ballantyne L."/>
            <person name="Zhu X."/>
        </authorList>
    </citation>
    <scope>NUCLEOTIDE SEQUENCE [LARGE SCALE GENOMIC DNA]</scope>
    <source>
        <strain evidence="11">XCY_ONT2</strain>
    </source>
</reference>
<dbReference type="EMBL" id="JAVRBK010000003">
    <property type="protein sequence ID" value="KAK5645931.1"/>
    <property type="molecule type" value="Genomic_DNA"/>
</dbReference>
<dbReference type="Proteomes" id="UP001329430">
    <property type="component" value="Chromosome 3"/>
</dbReference>
<dbReference type="SUPFAM" id="SSF52540">
    <property type="entry name" value="P-loop containing nucleoside triphosphate hydrolases"/>
    <property type="match status" value="2"/>
</dbReference>
<dbReference type="Pfam" id="PF00664">
    <property type="entry name" value="ABC_membrane"/>
    <property type="match status" value="2"/>
</dbReference>
<dbReference type="SMART" id="SM00382">
    <property type="entry name" value="AAA"/>
    <property type="match status" value="2"/>
</dbReference>
<dbReference type="PROSITE" id="PS50929">
    <property type="entry name" value="ABC_TM1F"/>
    <property type="match status" value="2"/>
</dbReference>
<dbReference type="PANTHER" id="PTHR24223:SF415">
    <property type="entry name" value="FI20190P1"/>
    <property type="match status" value="1"/>
</dbReference>
<dbReference type="GO" id="GO:0016020">
    <property type="term" value="C:membrane"/>
    <property type="evidence" value="ECO:0007669"/>
    <property type="project" value="UniProtKB-SubCell"/>
</dbReference>
<feature type="domain" description="ABC transporter" evidence="9">
    <location>
        <begin position="400"/>
        <end position="634"/>
    </location>
</feature>
<protein>
    <submittedName>
        <fullName evidence="11">Uncharacterized protein</fullName>
    </submittedName>
</protein>
<keyword evidence="7 8" id="KW-0472">Membrane</keyword>
<feature type="transmembrane region" description="Helical" evidence="8">
    <location>
        <begin position="974"/>
        <end position="994"/>
    </location>
</feature>
<evidence type="ECO:0000313" key="12">
    <source>
        <dbReference type="Proteomes" id="UP001329430"/>
    </source>
</evidence>
<dbReference type="GO" id="GO:0016887">
    <property type="term" value="F:ATP hydrolysis activity"/>
    <property type="evidence" value="ECO:0007669"/>
    <property type="project" value="InterPro"/>
</dbReference>
<accession>A0AAN7VJ80</accession>
<dbReference type="InterPro" id="IPR003593">
    <property type="entry name" value="AAA+_ATPase"/>
</dbReference>
<comment type="subcellular location">
    <subcellularLocation>
        <location evidence="1">Membrane</location>
        <topology evidence="1">Multi-pass membrane protein</topology>
    </subcellularLocation>
</comment>
<keyword evidence="4" id="KW-0547">Nucleotide-binding</keyword>
<feature type="transmembrane region" description="Helical" evidence="8">
    <location>
        <begin position="92"/>
        <end position="113"/>
    </location>
</feature>
<feature type="transmembrane region" description="Helical" evidence="8">
    <location>
        <begin position="353"/>
        <end position="376"/>
    </location>
</feature>
<dbReference type="PROSITE" id="PS50893">
    <property type="entry name" value="ABC_TRANSPORTER_2"/>
    <property type="match status" value="2"/>
</dbReference>
<dbReference type="Gene3D" id="1.20.1560.10">
    <property type="entry name" value="ABC transporter type 1, transmembrane domain"/>
    <property type="match status" value="2"/>
</dbReference>
<evidence type="ECO:0000256" key="8">
    <source>
        <dbReference type="SAM" id="Phobius"/>
    </source>
</evidence>
<keyword evidence="2" id="KW-0813">Transport</keyword>
<dbReference type="InterPro" id="IPR036640">
    <property type="entry name" value="ABC1_TM_sf"/>
</dbReference>
<dbReference type="InterPro" id="IPR027417">
    <property type="entry name" value="P-loop_NTPase"/>
</dbReference>
<evidence type="ECO:0000256" key="7">
    <source>
        <dbReference type="ARBA" id="ARBA00023136"/>
    </source>
</evidence>
<keyword evidence="12" id="KW-1185">Reference proteome</keyword>
<feature type="transmembrane region" description="Helical" evidence="8">
    <location>
        <begin position="318"/>
        <end position="341"/>
    </location>
</feature>
<dbReference type="FunFam" id="1.20.1560.10:FF:000014">
    <property type="entry name" value="Multidrug resistance-associated protein member 4"/>
    <property type="match status" value="1"/>
</dbReference>
<comment type="caution">
    <text evidence="11">The sequence shown here is derived from an EMBL/GenBank/DDBJ whole genome shotgun (WGS) entry which is preliminary data.</text>
</comment>
<feature type="transmembrane region" description="Helical" evidence="8">
    <location>
        <begin position="133"/>
        <end position="153"/>
    </location>
</feature>
<dbReference type="GO" id="GO:0005524">
    <property type="term" value="F:ATP binding"/>
    <property type="evidence" value="ECO:0007669"/>
    <property type="project" value="UniProtKB-KW"/>
</dbReference>
<keyword evidence="3 8" id="KW-0812">Transmembrane</keyword>
<evidence type="ECO:0000259" key="10">
    <source>
        <dbReference type="PROSITE" id="PS50929"/>
    </source>
</evidence>
<evidence type="ECO:0000256" key="4">
    <source>
        <dbReference type="ARBA" id="ARBA00022741"/>
    </source>
</evidence>
<feature type="domain" description="ABC transmembrane type-1" evidence="10">
    <location>
        <begin position="99"/>
        <end position="376"/>
    </location>
</feature>
<dbReference type="GO" id="GO:0140359">
    <property type="term" value="F:ABC-type transporter activity"/>
    <property type="evidence" value="ECO:0007669"/>
    <property type="project" value="InterPro"/>
</dbReference>
<keyword evidence="5" id="KW-0067">ATP-binding</keyword>
<feature type="domain" description="ABC transmembrane type-1" evidence="10">
    <location>
        <begin position="773"/>
        <end position="1030"/>
    </location>
</feature>
<feature type="transmembrane region" description="Helical" evidence="8">
    <location>
        <begin position="789"/>
        <end position="811"/>
    </location>
</feature>
<dbReference type="CDD" id="cd03250">
    <property type="entry name" value="ABCC_MRP_domain1"/>
    <property type="match status" value="1"/>
</dbReference>
<dbReference type="FunFam" id="1.20.1560.10:FF:000026">
    <property type="entry name" value="Multidrug resistance-associated protein lethal(2)03659"/>
    <property type="match status" value="1"/>
</dbReference>
<dbReference type="PROSITE" id="PS00211">
    <property type="entry name" value="ABC_TRANSPORTER_1"/>
    <property type="match status" value="1"/>
</dbReference>
<dbReference type="InterPro" id="IPR011527">
    <property type="entry name" value="ABC1_TM_dom"/>
</dbReference>
<keyword evidence="6 8" id="KW-1133">Transmembrane helix</keyword>
<organism evidence="11 12">
    <name type="scientific">Pyrocoelia pectoralis</name>
    <dbReference type="NCBI Taxonomy" id="417401"/>
    <lineage>
        <taxon>Eukaryota</taxon>
        <taxon>Metazoa</taxon>
        <taxon>Ecdysozoa</taxon>
        <taxon>Arthropoda</taxon>
        <taxon>Hexapoda</taxon>
        <taxon>Insecta</taxon>
        <taxon>Pterygota</taxon>
        <taxon>Neoptera</taxon>
        <taxon>Endopterygota</taxon>
        <taxon>Coleoptera</taxon>
        <taxon>Polyphaga</taxon>
        <taxon>Elateriformia</taxon>
        <taxon>Elateroidea</taxon>
        <taxon>Lampyridae</taxon>
        <taxon>Lampyrinae</taxon>
        <taxon>Pyrocoelia</taxon>
    </lineage>
</organism>
<feature type="transmembrane region" description="Helical" evidence="8">
    <location>
        <begin position="686"/>
        <end position="711"/>
    </location>
</feature>
<dbReference type="InterPro" id="IPR044746">
    <property type="entry name" value="ABCC_6TM_D1"/>
</dbReference>
<sequence>MEFTRKYDNPNPEVSANPISKLLYWWLFPLFYNGYKKDLEMKDLYSINKCDLSEKFGNIMETNWQEECLKAKSEDRQPEFIRVIKKTFIKQYCFYGIELFFLCIILKMLQPIVLARYIKYFDPSRSASVTEGWLLALALIAMTVADITVMHHASLGQTRIGMQCRIGTCSLIYRKLLRLNKASAGNTAAGQIVNLLSNDVLRFDLVPFYLHYLWIMPIQTVVAACIVYDSIGYATFAGFAALIVQAIPLQGYLSYLQGKLRLKIANRTDHRVQLMNEITNGIQVIKMYAWEKPFEEMVKKARKLEIDIIAFTSYIRGLLVSVMMYTEKLTFYLTIITYVLLGNRLSGDKVFSIAQLFSTIELYMAVFYPVAVSFYAEAKVSVSRIEKFLIQEEVDMPQSVELKDSEKAGTIKVHQAKASWIAHPIIYTLTNINLSLKPGTLCAVVGQVGSGKSSFLQLLLKELPLISGALEINGEVSYASQEPWLFVSTVRNNILFGLPYIKEKYKETVKVCALERDFELFPNGDRTLVGERGISLSGGQRARINLARSVYREADIYLFDDPLSAVDTHVAKHLFEQCFLKYLANKTRILVTHQLQFLKQADIIVILNNGQIESMGTYSELADTDLAHLKLDPPEEQEKPPDEGKRLARLMSIISHESVQQEDENEPQETQELVEKGAISSSVYLAYIRAGGPIVLLVCFIVMLILAHMAYMSCDIWLRYWTNEEEQQLFQNGANNEMVSPSDVSKLYEILTMPPNFLNTSQNSSFVTESPTIDNNDTQYTLLSKYEYIYVYTALIVLTISLTIFRSMMFFKICMNASKGLHNTMFFNILKATMRFFDTNPSGRILNRFSKDMGAIDEILPKALIDAIQIFATMFGIVAVVFIVTPWMVVPTAILAALFYFIRRIYLCSAQNIKRLEGITRAPAFSHISASFSGLATIRSSQRQSVIIKEFDVLQDQHTATWFLFISTSEAFGFYLDVISILFLTILTFQFIIFDDGSTLAADVGLVISQSLILTGMLQWGVRQTAEVASQMTSVERILQYTRLDKEGSFDSLPVNKPPRDWPQHGEVMFQNVVLEYVPGEAVLNNLNFVINKGEKIGVVGRTGAGKSSLIAALFRLAPTQGIIRIDDVNISELGLHDLRSKISIIPQEPVLFSASIRHNLDPLNKCDDKVLWKALEDVELKQVVGNLDQEIKEGGSNFSIGQRQLFCLARAIIKNNKLLIMDEATANVDLQTDAFIQQTVRKNFKDCTVLTIAHRLNTIMDSDKVLVMDAGQAVEYGKPHELLENSDGYFTSMVKETGSATEKKLRDVAKQCYNETLNKEDTESTST</sequence>
<proteinExistence type="predicted"/>
<dbReference type="Pfam" id="PF00005">
    <property type="entry name" value="ABC_tran"/>
    <property type="match status" value="2"/>
</dbReference>
<feature type="transmembrane region" description="Helical" evidence="8">
    <location>
        <begin position="863"/>
        <end position="883"/>
    </location>
</feature>
<dbReference type="InterPro" id="IPR003439">
    <property type="entry name" value="ABC_transporter-like_ATP-bd"/>
</dbReference>
<dbReference type="CDD" id="cd18579">
    <property type="entry name" value="ABC_6TM_ABCC_D1"/>
    <property type="match status" value="1"/>
</dbReference>
<dbReference type="CDD" id="cd03244">
    <property type="entry name" value="ABCC_MRP_domain2"/>
    <property type="match status" value="1"/>
</dbReference>
<evidence type="ECO:0000313" key="11">
    <source>
        <dbReference type="EMBL" id="KAK5645931.1"/>
    </source>
</evidence>
<feature type="domain" description="ABC transporter" evidence="9">
    <location>
        <begin position="1068"/>
        <end position="1296"/>
    </location>
</feature>
<gene>
    <name evidence="11" type="ORF">RI129_004395</name>
</gene>
<dbReference type="FunFam" id="3.40.50.300:FF:000163">
    <property type="entry name" value="Multidrug resistance-associated protein member 4"/>
    <property type="match status" value="1"/>
</dbReference>
<evidence type="ECO:0000256" key="3">
    <source>
        <dbReference type="ARBA" id="ARBA00022692"/>
    </source>
</evidence>
<dbReference type="FunFam" id="3.40.50.300:FF:000482">
    <property type="entry name" value="Multidrug resistance-associated protein member 4"/>
    <property type="match status" value="1"/>
</dbReference>
<evidence type="ECO:0000259" key="9">
    <source>
        <dbReference type="PROSITE" id="PS50893"/>
    </source>
</evidence>
<feature type="transmembrane region" description="Helical" evidence="8">
    <location>
        <begin position="237"/>
        <end position="256"/>
    </location>
</feature>
<dbReference type="InterPro" id="IPR017871">
    <property type="entry name" value="ABC_transporter-like_CS"/>
</dbReference>
<dbReference type="Gene3D" id="3.40.50.300">
    <property type="entry name" value="P-loop containing nucleotide triphosphate hydrolases"/>
    <property type="match status" value="2"/>
</dbReference>
<dbReference type="InterPro" id="IPR050173">
    <property type="entry name" value="ABC_transporter_C-like"/>
</dbReference>
<dbReference type="PANTHER" id="PTHR24223">
    <property type="entry name" value="ATP-BINDING CASSETTE SUB-FAMILY C"/>
    <property type="match status" value="1"/>
</dbReference>
<evidence type="ECO:0000256" key="1">
    <source>
        <dbReference type="ARBA" id="ARBA00004141"/>
    </source>
</evidence>
<evidence type="ECO:0000256" key="6">
    <source>
        <dbReference type="ARBA" id="ARBA00022989"/>
    </source>
</evidence>
<evidence type="ECO:0000256" key="5">
    <source>
        <dbReference type="ARBA" id="ARBA00022840"/>
    </source>
</evidence>
<dbReference type="SUPFAM" id="SSF90123">
    <property type="entry name" value="ABC transporter transmembrane region"/>
    <property type="match status" value="2"/>
</dbReference>